<dbReference type="RefSeq" id="WP_111535262.1">
    <property type="nucleotide sequence ID" value="NZ_QKZL01000001.1"/>
</dbReference>
<evidence type="ECO:0000313" key="2">
    <source>
        <dbReference type="EMBL" id="PZX19571.1"/>
    </source>
</evidence>
<proteinExistence type="predicted"/>
<comment type="caution">
    <text evidence="2">The sequence shown here is derived from an EMBL/GenBank/DDBJ whole genome shotgun (WGS) entry which is preliminary data.</text>
</comment>
<sequence length="204" mass="22252">MTRLFTALAALLVLAGCAGLDRSGPSSLEEVQRSTFTDGGPPEIRLYTVLSERFDSGAHTALLINGSQRVLWDPAGSFVHPDVPERGDLLYGIDENIRRVYVDYHVRPTHYMVEQTLPVTRAQADAIMALAAEHGSASRSTCARSTSAILAEAGVDIGRTWFPEGLRRQFGRLPGVTERVITTENVDTRHNVIFGREGVPLPPA</sequence>
<feature type="chain" id="PRO_5016079283" description="Group 4 capsule polysaccharide lipoprotein GfcB/YjbF" evidence="1">
    <location>
        <begin position="19"/>
        <end position="204"/>
    </location>
</feature>
<organism evidence="2 3">
    <name type="scientific">Palleronia aestuarii</name>
    <dbReference type="NCBI Taxonomy" id="568105"/>
    <lineage>
        <taxon>Bacteria</taxon>
        <taxon>Pseudomonadati</taxon>
        <taxon>Pseudomonadota</taxon>
        <taxon>Alphaproteobacteria</taxon>
        <taxon>Rhodobacterales</taxon>
        <taxon>Roseobacteraceae</taxon>
        <taxon>Palleronia</taxon>
    </lineage>
</organism>
<name>A0A2W7NGN0_9RHOB</name>
<keyword evidence="1" id="KW-0732">Signal</keyword>
<dbReference type="Proteomes" id="UP000248916">
    <property type="component" value="Unassembled WGS sequence"/>
</dbReference>
<dbReference type="EMBL" id="QKZL01000001">
    <property type="protein sequence ID" value="PZX19571.1"/>
    <property type="molecule type" value="Genomic_DNA"/>
</dbReference>
<reference evidence="2 3" key="1">
    <citation type="submission" date="2018-06" db="EMBL/GenBank/DDBJ databases">
        <title>Genomic Encyclopedia of Archaeal and Bacterial Type Strains, Phase II (KMG-II): from individual species to whole genera.</title>
        <authorList>
            <person name="Goeker M."/>
        </authorList>
    </citation>
    <scope>NUCLEOTIDE SEQUENCE [LARGE SCALE GENOMIC DNA]</scope>
    <source>
        <strain evidence="2 3">DSM 22009</strain>
    </source>
</reference>
<evidence type="ECO:0000313" key="3">
    <source>
        <dbReference type="Proteomes" id="UP000248916"/>
    </source>
</evidence>
<gene>
    <name evidence="2" type="ORF">LX81_00027</name>
</gene>
<dbReference type="PROSITE" id="PS51257">
    <property type="entry name" value="PROKAR_LIPOPROTEIN"/>
    <property type="match status" value="1"/>
</dbReference>
<dbReference type="OrthoDB" id="7666390at2"/>
<protein>
    <recommendedName>
        <fullName evidence="4">Group 4 capsule polysaccharide lipoprotein GfcB/YjbF</fullName>
    </recommendedName>
</protein>
<dbReference type="AlphaFoldDB" id="A0A2W7NGN0"/>
<feature type="signal peptide" evidence="1">
    <location>
        <begin position="1"/>
        <end position="18"/>
    </location>
</feature>
<accession>A0A2W7NGN0</accession>
<evidence type="ECO:0008006" key="4">
    <source>
        <dbReference type="Google" id="ProtNLM"/>
    </source>
</evidence>
<keyword evidence="3" id="KW-1185">Reference proteome</keyword>
<evidence type="ECO:0000256" key="1">
    <source>
        <dbReference type="SAM" id="SignalP"/>
    </source>
</evidence>